<feature type="domain" description="ABC transporter" evidence="10">
    <location>
        <begin position="5"/>
        <end position="255"/>
    </location>
</feature>
<dbReference type="InterPro" id="IPR017871">
    <property type="entry name" value="ABC_transporter-like_CS"/>
</dbReference>
<dbReference type="PROSITE" id="PS50893">
    <property type="entry name" value="ABC_TRANSPORTER_2"/>
    <property type="match status" value="1"/>
</dbReference>
<evidence type="ECO:0000256" key="8">
    <source>
        <dbReference type="ARBA" id="ARBA00022967"/>
    </source>
</evidence>
<evidence type="ECO:0000256" key="4">
    <source>
        <dbReference type="ARBA" id="ARBA00022475"/>
    </source>
</evidence>
<dbReference type="GO" id="GO:0005524">
    <property type="term" value="F:ATP binding"/>
    <property type="evidence" value="ECO:0007669"/>
    <property type="project" value="UniProtKB-KW"/>
</dbReference>
<dbReference type="Proteomes" id="UP000288812">
    <property type="component" value="Unassembled WGS sequence"/>
</dbReference>
<dbReference type="InterPro" id="IPR003439">
    <property type="entry name" value="ABC_transporter-like_ATP-bd"/>
</dbReference>
<dbReference type="InterPro" id="IPR013563">
    <property type="entry name" value="Oligopep_ABC_C"/>
</dbReference>
<dbReference type="NCBIfam" id="TIGR01727">
    <property type="entry name" value="oligo_HPY"/>
    <property type="match status" value="1"/>
</dbReference>
<keyword evidence="6" id="KW-0547">Nucleotide-binding</keyword>
<dbReference type="PROSITE" id="PS00211">
    <property type="entry name" value="ABC_TRANSPORTER_1"/>
    <property type="match status" value="1"/>
</dbReference>
<evidence type="ECO:0000256" key="9">
    <source>
        <dbReference type="ARBA" id="ARBA00023136"/>
    </source>
</evidence>
<evidence type="ECO:0000256" key="3">
    <source>
        <dbReference type="ARBA" id="ARBA00022448"/>
    </source>
</evidence>
<dbReference type="InterPro" id="IPR003593">
    <property type="entry name" value="AAA+_ATPase"/>
</dbReference>
<keyword evidence="4" id="KW-1003">Cell membrane</keyword>
<comment type="similarity">
    <text evidence="2">Belongs to the ABC transporter superfamily.</text>
</comment>
<reference evidence="11 12" key="1">
    <citation type="submission" date="2018-11" db="EMBL/GenBank/DDBJ databases">
        <title>Genome sequencing and assembly of Anaerosphaera sp. nov., GS7-6-2.</title>
        <authorList>
            <person name="Rettenmaier R."/>
            <person name="Liebl W."/>
            <person name="Zverlov V."/>
        </authorList>
    </citation>
    <scope>NUCLEOTIDE SEQUENCE [LARGE SCALE GENOMIC DNA]</scope>
    <source>
        <strain evidence="11 12">GS7-6-2</strain>
    </source>
</reference>
<dbReference type="Pfam" id="PF00005">
    <property type="entry name" value="ABC_tran"/>
    <property type="match status" value="1"/>
</dbReference>
<evidence type="ECO:0000256" key="5">
    <source>
        <dbReference type="ARBA" id="ARBA00022519"/>
    </source>
</evidence>
<dbReference type="PANTHER" id="PTHR43297">
    <property type="entry name" value="OLIGOPEPTIDE TRANSPORT ATP-BINDING PROTEIN APPD"/>
    <property type="match status" value="1"/>
</dbReference>
<evidence type="ECO:0000256" key="1">
    <source>
        <dbReference type="ARBA" id="ARBA00004202"/>
    </source>
</evidence>
<evidence type="ECO:0000256" key="7">
    <source>
        <dbReference type="ARBA" id="ARBA00022840"/>
    </source>
</evidence>
<name>A0A437S8V0_9FIRM</name>
<accession>A0A437S8V0</accession>
<dbReference type="GO" id="GO:0016887">
    <property type="term" value="F:ATP hydrolysis activity"/>
    <property type="evidence" value="ECO:0007669"/>
    <property type="project" value="InterPro"/>
</dbReference>
<keyword evidence="7 11" id="KW-0067">ATP-binding</keyword>
<proteinExistence type="inferred from homology"/>
<keyword evidence="5" id="KW-0997">Cell inner membrane</keyword>
<keyword evidence="9" id="KW-0472">Membrane</keyword>
<dbReference type="Gene3D" id="3.40.50.300">
    <property type="entry name" value="P-loop containing nucleotide triphosphate hydrolases"/>
    <property type="match status" value="1"/>
</dbReference>
<evidence type="ECO:0000313" key="12">
    <source>
        <dbReference type="Proteomes" id="UP000288812"/>
    </source>
</evidence>
<dbReference type="Pfam" id="PF08352">
    <property type="entry name" value="oligo_HPY"/>
    <property type="match status" value="1"/>
</dbReference>
<sequence>MKNLLKVENLSVAFPFDTGDKKAVIDMNFELHEHDFVGLVGESGCGKSVAAQTIMGLQHPKAIIKSGSIELMEEEIIHSSPEKWQQLRGRKISMIFQEPMNSLNPLMKVGRQIEEVLEIHFDFSKERRKEIVVDTMKKVGLRNTEEIYEWYPHELSGGMQQRIMIAMALVANPRVLIADEPTTAIDATIQTQILKLFKDIEDLYRGAVLFISHDLKLVSKICKRIMVMYAGRIIEEGDINAIINTPKHPYTKGLLKAIPDYKKRGQPLYNIPGQVTPLKDRIEIGCPFYKRCESRMKICREVFPKTSDFGNQKVCCHLYDN</sequence>
<dbReference type="PANTHER" id="PTHR43297:SF14">
    <property type="entry name" value="ATPASE AAA-TYPE CORE DOMAIN-CONTAINING PROTEIN"/>
    <property type="match status" value="1"/>
</dbReference>
<dbReference type="InterPro" id="IPR050388">
    <property type="entry name" value="ABC_Ni/Peptide_Import"/>
</dbReference>
<keyword evidence="8" id="KW-1278">Translocase</keyword>
<dbReference type="AlphaFoldDB" id="A0A437S8V0"/>
<organism evidence="11 12">
    <name type="scientific">Anaerosphaera multitolerans</name>
    <dbReference type="NCBI Taxonomy" id="2487351"/>
    <lineage>
        <taxon>Bacteria</taxon>
        <taxon>Bacillati</taxon>
        <taxon>Bacillota</taxon>
        <taxon>Tissierellia</taxon>
        <taxon>Tissierellales</taxon>
        <taxon>Peptoniphilaceae</taxon>
        <taxon>Anaerosphaera</taxon>
    </lineage>
</organism>
<evidence type="ECO:0000256" key="6">
    <source>
        <dbReference type="ARBA" id="ARBA00022741"/>
    </source>
</evidence>
<dbReference type="OrthoDB" id="9806285at2"/>
<protein>
    <submittedName>
        <fullName evidence="11">ABC transporter ATP-binding protein</fullName>
    </submittedName>
</protein>
<dbReference type="RefSeq" id="WP_127723302.1">
    <property type="nucleotide sequence ID" value="NZ_RLIH01000002.1"/>
</dbReference>
<evidence type="ECO:0000259" key="10">
    <source>
        <dbReference type="PROSITE" id="PS50893"/>
    </source>
</evidence>
<comment type="subcellular location">
    <subcellularLocation>
        <location evidence="1">Cell membrane</location>
        <topology evidence="1">Peripheral membrane protein</topology>
    </subcellularLocation>
</comment>
<dbReference type="EMBL" id="RLIH01000002">
    <property type="protein sequence ID" value="RVU55530.1"/>
    <property type="molecule type" value="Genomic_DNA"/>
</dbReference>
<dbReference type="CDD" id="cd03257">
    <property type="entry name" value="ABC_NikE_OppD_transporters"/>
    <property type="match status" value="1"/>
</dbReference>
<gene>
    <name evidence="11" type="ORF">EF514_02035</name>
</gene>
<dbReference type="InterPro" id="IPR027417">
    <property type="entry name" value="P-loop_NTPase"/>
</dbReference>
<dbReference type="SUPFAM" id="SSF52540">
    <property type="entry name" value="P-loop containing nucleoside triphosphate hydrolases"/>
    <property type="match status" value="1"/>
</dbReference>
<comment type="caution">
    <text evidence="11">The sequence shown here is derived from an EMBL/GenBank/DDBJ whole genome shotgun (WGS) entry which is preliminary data.</text>
</comment>
<evidence type="ECO:0000313" key="11">
    <source>
        <dbReference type="EMBL" id="RVU55530.1"/>
    </source>
</evidence>
<dbReference type="GO" id="GO:0005886">
    <property type="term" value="C:plasma membrane"/>
    <property type="evidence" value="ECO:0007669"/>
    <property type="project" value="UniProtKB-SubCell"/>
</dbReference>
<dbReference type="GO" id="GO:0015833">
    <property type="term" value="P:peptide transport"/>
    <property type="evidence" value="ECO:0007669"/>
    <property type="project" value="InterPro"/>
</dbReference>
<keyword evidence="12" id="KW-1185">Reference proteome</keyword>
<dbReference type="FunFam" id="3.40.50.300:FF:000016">
    <property type="entry name" value="Oligopeptide ABC transporter ATP-binding component"/>
    <property type="match status" value="1"/>
</dbReference>
<dbReference type="SMART" id="SM00382">
    <property type="entry name" value="AAA"/>
    <property type="match status" value="1"/>
</dbReference>
<keyword evidence="3" id="KW-0813">Transport</keyword>
<evidence type="ECO:0000256" key="2">
    <source>
        <dbReference type="ARBA" id="ARBA00005417"/>
    </source>
</evidence>